<dbReference type="GO" id="GO:0009228">
    <property type="term" value="P:thiamine biosynthetic process"/>
    <property type="evidence" value="ECO:0007669"/>
    <property type="project" value="UniProtKB-KW"/>
</dbReference>
<feature type="binding site" evidence="17">
    <location>
        <position position="29"/>
    </location>
    <ligand>
        <name>8-oxo-dGTP</name>
        <dbReference type="ChEBI" id="CHEBI:77896"/>
    </ligand>
</feature>
<keyword evidence="4" id="KW-0235">DNA replication</keyword>
<evidence type="ECO:0000256" key="7">
    <source>
        <dbReference type="ARBA" id="ARBA00022801"/>
    </source>
</evidence>
<dbReference type="CDD" id="cd03425">
    <property type="entry name" value="NUDIX_MutT_NudA_like"/>
    <property type="match status" value="1"/>
</dbReference>
<dbReference type="GO" id="GO:0006281">
    <property type="term" value="P:DNA repair"/>
    <property type="evidence" value="ECO:0007669"/>
    <property type="project" value="UniProtKB-KW"/>
</dbReference>
<protein>
    <recommendedName>
        <fullName evidence="13">8-oxo-dGTP diphosphatase</fullName>
        <ecNumber evidence="12">3.6.1.55</ecNumber>
    </recommendedName>
    <alternativeName>
        <fullName evidence="16">7,8-dihydro-8-oxoguanine-triphosphatase</fullName>
    </alternativeName>
    <alternativeName>
        <fullName evidence="15">Mutator protein MutT</fullName>
    </alternativeName>
    <alternativeName>
        <fullName evidence="14">dGTP pyrophosphohydrolase</fullName>
    </alternativeName>
</protein>
<evidence type="ECO:0000256" key="2">
    <source>
        <dbReference type="ARBA" id="ARBA00005582"/>
    </source>
</evidence>
<dbReference type="SUPFAM" id="SSF55811">
    <property type="entry name" value="Nudix"/>
    <property type="match status" value="1"/>
</dbReference>
<dbReference type="PANTHER" id="PTHR47707:SF1">
    <property type="entry name" value="NUDIX HYDROLASE FAMILY PROTEIN"/>
    <property type="match status" value="1"/>
</dbReference>
<feature type="binding site" evidence="17">
    <location>
        <position position="122"/>
    </location>
    <ligand>
        <name>8-oxo-dGTP</name>
        <dbReference type="ChEBI" id="CHEBI:77896"/>
    </ligand>
</feature>
<dbReference type="Pfam" id="PF14815">
    <property type="entry name" value="NUDIX_4"/>
    <property type="match status" value="1"/>
</dbReference>
<keyword evidence="6" id="KW-0227">DNA damage</keyword>
<dbReference type="PRINTS" id="PR00502">
    <property type="entry name" value="NUDIXFAMILY"/>
</dbReference>
<keyword evidence="5 18" id="KW-0479">Metal-binding</keyword>
<evidence type="ECO:0000256" key="15">
    <source>
        <dbReference type="ARBA" id="ARBA00041979"/>
    </source>
</evidence>
<dbReference type="GO" id="GO:0044715">
    <property type="term" value="F:8-oxo-dGDP phosphatase activity"/>
    <property type="evidence" value="ECO:0007669"/>
    <property type="project" value="TreeGrafter"/>
</dbReference>
<evidence type="ECO:0000256" key="4">
    <source>
        <dbReference type="ARBA" id="ARBA00022705"/>
    </source>
</evidence>
<dbReference type="GO" id="GO:0008413">
    <property type="term" value="F:8-oxo-7,8-dihydroguanosine triphosphate pyrophosphatase activity"/>
    <property type="evidence" value="ECO:0007669"/>
    <property type="project" value="InterPro"/>
</dbReference>
<sequence length="333" mass="35951">MTSKVVHVAVGVIERSGRVLIARRPDHAHQGGLLEFPGGKVEPGETVQQALVREIHEETGLTLSESGLAPVITIRHDYGDKCVLLDVWRTTDAEGEPVGREGQPVEWRCPESLRDGEFPAANRPIIRALRLPAALALTGTIDSAGQGVSCLEQSLRGQRPALVVLRAPSLEEADYRQYAREAVSLAQAHRVDMLVHGSPERFGQTPGVAGLHLPWREAEKLSERPVPASSWLGVSCHSAEQLAHAESLGADYAVLGAVLPTPSHPGESGMGWSRFADLVAAARLPVYALGGMSMGHLEIARRHGAQGIAGIGFWWQDDCQNQLASNGRQQWQN</sequence>
<keyword evidence="3" id="KW-0515">Mutator protein</keyword>
<evidence type="ECO:0000256" key="6">
    <source>
        <dbReference type="ARBA" id="ARBA00022763"/>
    </source>
</evidence>
<organism evidence="20 21">
    <name type="scientific">Marinobacter gudaonensis</name>
    <dbReference type="NCBI Taxonomy" id="375760"/>
    <lineage>
        <taxon>Bacteria</taxon>
        <taxon>Pseudomonadati</taxon>
        <taxon>Pseudomonadota</taxon>
        <taxon>Gammaproteobacteria</taxon>
        <taxon>Pseudomonadales</taxon>
        <taxon>Marinobacteraceae</taxon>
        <taxon>Marinobacter</taxon>
    </lineage>
</organism>
<dbReference type="InterPro" id="IPR003561">
    <property type="entry name" value="Mutator_MutT"/>
</dbReference>
<dbReference type="Gene3D" id="3.90.79.10">
    <property type="entry name" value="Nucleoside Triphosphate Pyrophosphohydrolase"/>
    <property type="match status" value="1"/>
</dbReference>
<dbReference type="RefSeq" id="WP_091991801.1">
    <property type="nucleotide sequence ID" value="NZ_FOYV01000002.1"/>
</dbReference>
<dbReference type="NCBIfam" id="NF006530">
    <property type="entry name" value="PRK08999.1"/>
    <property type="match status" value="1"/>
</dbReference>
<dbReference type="InterPro" id="IPR022998">
    <property type="entry name" value="ThiamineP_synth_TenI"/>
</dbReference>
<dbReference type="STRING" id="375760.SAMN04488073_2932"/>
<evidence type="ECO:0000256" key="9">
    <source>
        <dbReference type="ARBA" id="ARBA00023204"/>
    </source>
</evidence>
<dbReference type="CDD" id="cd00564">
    <property type="entry name" value="TMP_TenI"/>
    <property type="match status" value="1"/>
</dbReference>
<reference evidence="21" key="1">
    <citation type="submission" date="2016-10" db="EMBL/GenBank/DDBJ databases">
        <authorList>
            <person name="Varghese N."/>
            <person name="Submissions S."/>
        </authorList>
    </citation>
    <scope>NUCLEOTIDE SEQUENCE [LARGE SCALE GENOMIC DNA]</scope>
    <source>
        <strain evidence="21">CGMCC 1.6294</strain>
    </source>
</reference>
<feature type="binding site" evidence="17">
    <location>
        <position position="24"/>
    </location>
    <ligand>
        <name>8-oxo-dGTP</name>
        <dbReference type="ChEBI" id="CHEBI:77896"/>
    </ligand>
</feature>
<evidence type="ECO:0000256" key="12">
    <source>
        <dbReference type="ARBA" id="ARBA00038905"/>
    </source>
</evidence>
<gene>
    <name evidence="20" type="ORF">SAMN04488073_2932</name>
</gene>
<dbReference type="AlphaFoldDB" id="A0A1I6HQM2"/>
<dbReference type="OrthoDB" id="9810648at2"/>
<dbReference type="InterPro" id="IPR015797">
    <property type="entry name" value="NUDIX_hydrolase-like_dom_sf"/>
</dbReference>
<dbReference type="NCBIfam" id="TIGR00586">
    <property type="entry name" value="mutt"/>
    <property type="match status" value="1"/>
</dbReference>
<dbReference type="InterPro" id="IPR036206">
    <property type="entry name" value="ThiamineP_synth_sf"/>
</dbReference>
<dbReference type="InterPro" id="IPR013785">
    <property type="entry name" value="Aldolase_TIM"/>
</dbReference>
<dbReference type="PROSITE" id="PS51462">
    <property type="entry name" value="NUDIX"/>
    <property type="match status" value="1"/>
</dbReference>
<evidence type="ECO:0000256" key="13">
    <source>
        <dbReference type="ARBA" id="ARBA00040794"/>
    </source>
</evidence>
<dbReference type="GO" id="GO:0044716">
    <property type="term" value="F:8-oxo-GDP phosphatase activity"/>
    <property type="evidence" value="ECO:0007669"/>
    <property type="project" value="TreeGrafter"/>
</dbReference>
<feature type="domain" description="Nudix hydrolase" evidence="19">
    <location>
        <begin position="3"/>
        <end position="133"/>
    </location>
</feature>
<evidence type="ECO:0000256" key="10">
    <source>
        <dbReference type="ARBA" id="ARBA00035861"/>
    </source>
</evidence>
<dbReference type="PROSITE" id="PS00893">
    <property type="entry name" value="NUDIX_BOX"/>
    <property type="match status" value="1"/>
</dbReference>
<dbReference type="InterPro" id="IPR020476">
    <property type="entry name" value="Nudix_hydrolase"/>
</dbReference>
<keyword evidence="8 18" id="KW-0460">Magnesium</keyword>
<dbReference type="InterPro" id="IPR029119">
    <property type="entry name" value="MutY_C"/>
</dbReference>
<evidence type="ECO:0000313" key="20">
    <source>
        <dbReference type="EMBL" id="SFR56791.1"/>
    </source>
</evidence>
<feature type="binding site" evidence="18">
    <location>
        <position position="58"/>
    </location>
    <ligand>
        <name>Mg(2+)</name>
        <dbReference type="ChEBI" id="CHEBI:18420"/>
    </ligand>
</feature>
<comment type="catalytic activity">
    <reaction evidence="10">
        <text>8-oxo-dGTP + H2O = 8-oxo-dGMP + diphosphate + H(+)</text>
        <dbReference type="Rhea" id="RHEA:31575"/>
        <dbReference type="ChEBI" id="CHEBI:15377"/>
        <dbReference type="ChEBI" id="CHEBI:15378"/>
        <dbReference type="ChEBI" id="CHEBI:33019"/>
        <dbReference type="ChEBI" id="CHEBI:63224"/>
        <dbReference type="ChEBI" id="CHEBI:77896"/>
        <dbReference type="EC" id="3.6.1.55"/>
    </reaction>
</comment>
<keyword evidence="7" id="KW-0378">Hydrolase</keyword>
<evidence type="ECO:0000256" key="5">
    <source>
        <dbReference type="ARBA" id="ARBA00022723"/>
    </source>
</evidence>
<evidence type="ECO:0000256" key="8">
    <source>
        <dbReference type="ARBA" id="ARBA00022842"/>
    </source>
</evidence>
<proteinExistence type="inferred from homology"/>
<comment type="cofactor">
    <cofactor evidence="1 18">
        <name>Mg(2+)</name>
        <dbReference type="ChEBI" id="CHEBI:18420"/>
    </cofactor>
</comment>
<dbReference type="InterPro" id="IPR020084">
    <property type="entry name" value="NUDIX_hydrolase_CS"/>
</dbReference>
<dbReference type="Proteomes" id="UP000199290">
    <property type="component" value="Unassembled WGS sequence"/>
</dbReference>
<feature type="binding site" evidence="18">
    <location>
        <position position="38"/>
    </location>
    <ligand>
        <name>Mg(2+)</name>
        <dbReference type="ChEBI" id="CHEBI:18420"/>
    </ligand>
</feature>
<dbReference type="InterPro" id="IPR000086">
    <property type="entry name" value="NUDIX_hydrolase_dom"/>
</dbReference>
<evidence type="ECO:0000259" key="19">
    <source>
        <dbReference type="PROSITE" id="PS51462"/>
    </source>
</evidence>
<keyword evidence="21" id="KW-1185">Reference proteome</keyword>
<comment type="similarity">
    <text evidence="2">Belongs to the Nudix hydrolase family.</text>
</comment>
<comment type="catalytic activity">
    <reaction evidence="11">
        <text>8-oxo-GTP + H2O = 8-oxo-GMP + diphosphate + H(+)</text>
        <dbReference type="Rhea" id="RHEA:67616"/>
        <dbReference type="ChEBI" id="CHEBI:15377"/>
        <dbReference type="ChEBI" id="CHEBI:15378"/>
        <dbReference type="ChEBI" id="CHEBI:33019"/>
        <dbReference type="ChEBI" id="CHEBI:143553"/>
        <dbReference type="ChEBI" id="CHEBI:145694"/>
    </reaction>
</comment>
<evidence type="ECO:0000256" key="11">
    <source>
        <dbReference type="ARBA" id="ARBA00036904"/>
    </source>
</evidence>
<evidence type="ECO:0000256" key="18">
    <source>
        <dbReference type="PIRSR" id="PIRSR603561-2"/>
    </source>
</evidence>
<keyword evidence="9" id="KW-0234">DNA repair</keyword>
<dbReference type="Gene3D" id="3.20.20.70">
    <property type="entry name" value="Aldolase class I"/>
    <property type="match status" value="1"/>
</dbReference>
<dbReference type="InterPro" id="IPR047127">
    <property type="entry name" value="MutT-like"/>
</dbReference>
<dbReference type="EC" id="3.6.1.55" evidence="12"/>
<name>A0A1I6HQM2_9GAMM</name>
<dbReference type="GO" id="GO:0035539">
    <property type="term" value="F:8-oxo-7,8-dihydrodeoxyguanosine triphosphate pyrophosphatase activity"/>
    <property type="evidence" value="ECO:0007669"/>
    <property type="project" value="UniProtKB-EC"/>
</dbReference>
<dbReference type="Pfam" id="PF02581">
    <property type="entry name" value="TMP-TENI"/>
    <property type="match status" value="1"/>
</dbReference>
<dbReference type="SUPFAM" id="SSF51391">
    <property type="entry name" value="Thiamin phosphate synthase"/>
    <property type="match status" value="1"/>
</dbReference>
<accession>A0A1I6HQM2</accession>
<evidence type="ECO:0000256" key="16">
    <source>
        <dbReference type="ARBA" id="ARBA00042798"/>
    </source>
</evidence>
<dbReference type="GO" id="GO:0046872">
    <property type="term" value="F:metal ion binding"/>
    <property type="evidence" value="ECO:0007669"/>
    <property type="project" value="UniProtKB-KW"/>
</dbReference>
<dbReference type="EMBL" id="FOYV01000002">
    <property type="protein sequence ID" value="SFR56791.1"/>
    <property type="molecule type" value="Genomic_DNA"/>
</dbReference>
<evidence type="ECO:0000256" key="17">
    <source>
        <dbReference type="PIRSR" id="PIRSR603561-1"/>
    </source>
</evidence>
<evidence type="ECO:0000313" key="21">
    <source>
        <dbReference type="Proteomes" id="UP000199290"/>
    </source>
</evidence>
<dbReference type="GO" id="GO:0006260">
    <property type="term" value="P:DNA replication"/>
    <property type="evidence" value="ECO:0007669"/>
    <property type="project" value="UniProtKB-KW"/>
</dbReference>
<feature type="binding site" evidence="17">
    <location>
        <begin position="35"/>
        <end position="38"/>
    </location>
    <ligand>
        <name>8-oxo-dGTP</name>
        <dbReference type="ChEBI" id="CHEBI:77896"/>
    </ligand>
</feature>
<evidence type="ECO:0000256" key="1">
    <source>
        <dbReference type="ARBA" id="ARBA00001946"/>
    </source>
</evidence>
<evidence type="ECO:0000256" key="3">
    <source>
        <dbReference type="ARBA" id="ARBA00022457"/>
    </source>
</evidence>
<dbReference type="PANTHER" id="PTHR47707">
    <property type="entry name" value="8-OXO-DGTP DIPHOSPHATASE"/>
    <property type="match status" value="1"/>
</dbReference>
<evidence type="ECO:0000256" key="14">
    <source>
        <dbReference type="ARBA" id="ARBA00041592"/>
    </source>
</evidence>